<accession>A0A9N9YPQ2</accession>
<feature type="region of interest" description="Disordered" evidence="1">
    <location>
        <begin position="55"/>
        <end position="116"/>
    </location>
</feature>
<reference evidence="2" key="1">
    <citation type="submission" date="2021-10" db="EMBL/GenBank/DDBJ databases">
        <authorList>
            <person name="Piombo E."/>
        </authorList>
    </citation>
    <scope>NUCLEOTIDE SEQUENCE</scope>
</reference>
<dbReference type="Proteomes" id="UP000696573">
    <property type="component" value="Unassembled WGS sequence"/>
</dbReference>
<name>A0A9N9YPQ2_9HYPO</name>
<dbReference type="EMBL" id="CABFNQ020000697">
    <property type="protein sequence ID" value="CAH0024534.1"/>
    <property type="molecule type" value="Genomic_DNA"/>
</dbReference>
<gene>
    <name evidence="2" type="ORF">CRHIZ90672A_00017948</name>
</gene>
<keyword evidence="3" id="KW-1185">Reference proteome</keyword>
<organism evidence="2 3">
    <name type="scientific">Clonostachys rhizophaga</name>
    <dbReference type="NCBI Taxonomy" id="160324"/>
    <lineage>
        <taxon>Eukaryota</taxon>
        <taxon>Fungi</taxon>
        <taxon>Dikarya</taxon>
        <taxon>Ascomycota</taxon>
        <taxon>Pezizomycotina</taxon>
        <taxon>Sordariomycetes</taxon>
        <taxon>Hypocreomycetidae</taxon>
        <taxon>Hypocreales</taxon>
        <taxon>Bionectriaceae</taxon>
        <taxon>Clonostachys</taxon>
    </lineage>
</organism>
<evidence type="ECO:0000313" key="3">
    <source>
        <dbReference type="Proteomes" id="UP000696573"/>
    </source>
</evidence>
<sequence length="144" mass="15614">MCPPVWVKGTSLENFDLTDPVIMKQEYYQPLLRLIQQANVNRSAILANIVTEPGSQRLTNSGNIRDGTDIESCASPRADSKDTEPNDIFGQGGDVEEGPDDGLYSQTDRGENQDDDPLILGAENIQNTGLSGKSSIIYVKAGID</sequence>
<evidence type="ECO:0000256" key="1">
    <source>
        <dbReference type="SAM" id="MobiDB-lite"/>
    </source>
</evidence>
<dbReference type="AlphaFoldDB" id="A0A9N9YPQ2"/>
<protein>
    <submittedName>
        <fullName evidence="2">Uncharacterized protein</fullName>
    </submittedName>
</protein>
<comment type="caution">
    <text evidence="2">The sequence shown here is derived from an EMBL/GenBank/DDBJ whole genome shotgun (WGS) entry which is preliminary data.</text>
</comment>
<proteinExistence type="predicted"/>
<evidence type="ECO:0000313" key="2">
    <source>
        <dbReference type="EMBL" id="CAH0024534.1"/>
    </source>
</evidence>